<feature type="transmembrane region" description="Helical" evidence="6">
    <location>
        <begin position="373"/>
        <end position="396"/>
    </location>
</feature>
<sequence length="502" mass="51536">MPSATPNWRPRWAWTGWRRPPSTSWPRAYRPGAPTDIPSRTLPTRSPAASPRNSSASHLSRGSCHRLESTMTSHAGTRDAATATIDDAALRHIQRRVVVALLAVQAVFALVFAMTGPLISLIAERMTGSAGRAGFAQGLLFSGGVLFTLPLAALSIKRGRRVGIGTGYLMGALGSGLVVTSATVSSYPLLLAGAVATGAALAAGFQARFAVTDLADADRVGRTMGMLSWSSIAGSVLGPPLSGAVENIGAGRLAEYTAPFAAVGIGLAVAGVLVLATLRPDPLLVARSLGREKVRERRKTRAALAASLRDPRTRLGIAVVVTVHTTMISLMNMAPIHLTHGAATLTAIGLVIGVHTAAMYLPGPLVGYLADRFGPFPLLVASLGVLSASAVTLALSHEGDSVVVGIGLTLLGAGWSAGYLAGSVLIVSATEGELRTMAQGAADFLVQLASASGALLAGVMAGAWGYDGLSVAWLTVVVALLVRVVLRPPARTAASPAPTVDR</sequence>
<dbReference type="SUPFAM" id="SSF103473">
    <property type="entry name" value="MFS general substrate transporter"/>
    <property type="match status" value="1"/>
</dbReference>
<feature type="transmembrane region" description="Helical" evidence="6">
    <location>
        <begin position="190"/>
        <end position="211"/>
    </location>
</feature>
<protein>
    <submittedName>
        <fullName evidence="8">MFS transporter</fullName>
    </submittedName>
</protein>
<dbReference type="InterPro" id="IPR036259">
    <property type="entry name" value="MFS_trans_sf"/>
</dbReference>
<evidence type="ECO:0000256" key="2">
    <source>
        <dbReference type="ARBA" id="ARBA00022692"/>
    </source>
</evidence>
<dbReference type="GO" id="GO:0022857">
    <property type="term" value="F:transmembrane transporter activity"/>
    <property type="evidence" value="ECO:0007669"/>
    <property type="project" value="InterPro"/>
</dbReference>
<reference evidence="9" key="1">
    <citation type="submission" date="2018-05" db="EMBL/GenBank/DDBJ databases">
        <title>Micromonospora globispora sp. nov. and Micromonospora rugosa sp. nov., isolated from marine sediment.</title>
        <authorList>
            <person name="Carro L."/>
            <person name="Aysel V."/>
            <person name="Cetin D."/>
            <person name="Igual J.M."/>
            <person name="Klenk H.-P."/>
            <person name="Trujillo M.E."/>
            <person name="Sahin N."/>
        </authorList>
    </citation>
    <scope>NUCLEOTIDE SEQUENCE [LARGE SCALE GENOMIC DNA]</scope>
    <source>
        <strain evidence="9">S2904</strain>
    </source>
</reference>
<evidence type="ECO:0000313" key="9">
    <source>
        <dbReference type="Proteomes" id="UP000245683"/>
    </source>
</evidence>
<dbReference type="PROSITE" id="PS50850">
    <property type="entry name" value="MFS"/>
    <property type="match status" value="1"/>
</dbReference>
<dbReference type="Proteomes" id="UP000245683">
    <property type="component" value="Unassembled WGS sequence"/>
</dbReference>
<feature type="transmembrane region" description="Helical" evidence="6">
    <location>
        <begin position="256"/>
        <end position="278"/>
    </location>
</feature>
<keyword evidence="2 6" id="KW-0812">Transmembrane</keyword>
<dbReference type="Pfam" id="PF07690">
    <property type="entry name" value="MFS_1"/>
    <property type="match status" value="1"/>
</dbReference>
<feature type="domain" description="Major facilitator superfamily (MFS) profile" evidence="7">
    <location>
        <begin position="97"/>
        <end position="491"/>
    </location>
</feature>
<feature type="transmembrane region" description="Helical" evidence="6">
    <location>
        <begin position="223"/>
        <end position="244"/>
    </location>
</feature>
<feature type="transmembrane region" description="Helical" evidence="6">
    <location>
        <begin position="135"/>
        <end position="154"/>
    </location>
</feature>
<keyword evidence="3 6" id="KW-1133">Transmembrane helix</keyword>
<evidence type="ECO:0000259" key="7">
    <source>
        <dbReference type="PROSITE" id="PS50850"/>
    </source>
</evidence>
<feature type="transmembrane region" description="Helical" evidence="6">
    <location>
        <begin position="315"/>
        <end position="336"/>
    </location>
</feature>
<feature type="transmembrane region" description="Helical" evidence="6">
    <location>
        <begin position="470"/>
        <end position="486"/>
    </location>
</feature>
<dbReference type="InterPro" id="IPR020846">
    <property type="entry name" value="MFS_dom"/>
</dbReference>
<feature type="region of interest" description="Disordered" evidence="5">
    <location>
        <begin position="1"/>
        <end position="78"/>
    </location>
</feature>
<evidence type="ECO:0000256" key="3">
    <source>
        <dbReference type="ARBA" id="ARBA00022989"/>
    </source>
</evidence>
<dbReference type="EMBL" id="QGSV01000402">
    <property type="protein sequence ID" value="PWU43707.1"/>
    <property type="molecule type" value="Genomic_DNA"/>
</dbReference>
<keyword evidence="4 6" id="KW-0472">Membrane</keyword>
<gene>
    <name evidence="8" type="ORF">DLJ46_29940</name>
</gene>
<dbReference type="OrthoDB" id="9776171at2"/>
<name>A0A317JSA1_9ACTN</name>
<feature type="transmembrane region" description="Helical" evidence="6">
    <location>
        <begin position="402"/>
        <end position="429"/>
    </location>
</feature>
<dbReference type="GO" id="GO:0005886">
    <property type="term" value="C:plasma membrane"/>
    <property type="evidence" value="ECO:0007669"/>
    <property type="project" value="UniProtKB-SubCell"/>
</dbReference>
<dbReference type="InterPro" id="IPR011701">
    <property type="entry name" value="MFS"/>
</dbReference>
<evidence type="ECO:0000256" key="6">
    <source>
        <dbReference type="SAM" id="Phobius"/>
    </source>
</evidence>
<feature type="transmembrane region" description="Helical" evidence="6">
    <location>
        <begin position="166"/>
        <end position="184"/>
    </location>
</feature>
<evidence type="ECO:0000313" key="8">
    <source>
        <dbReference type="EMBL" id="PWU43707.1"/>
    </source>
</evidence>
<feature type="transmembrane region" description="Helical" evidence="6">
    <location>
        <begin position="441"/>
        <end position="464"/>
    </location>
</feature>
<comment type="caution">
    <text evidence="8">The sequence shown here is derived from an EMBL/GenBank/DDBJ whole genome shotgun (WGS) entry which is preliminary data.</text>
</comment>
<feature type="transmembrane region" description="Helical" evidence="6">
    <location>
        <begin position="97"/>
        <end position="123"/>
    </location>
</feature>
<feature type="compositionally biased region" description="Low complexity" evidence="5">
    <location>
        <begin position="45"/>
        <end position="57"/>
    </location>
</feature>
<evidence type="ECO:0000256" key="4">
    <source>
        <dbReference type="ARBA" id="ARBA00023136"/>
    </source>
</evidence>
<dbReference type="PANTHER" id="PTHR23534:SF1">
    <property type="entry name" value="MAJOR FACILITATOR SUPERFAMILY PROTEIN"/>
    <property type="match status" value="1"/>
</dbReference>
<organism evidence="8 9">
    <name type="scientific">Micromonospora globispora</name>
    <dbReference type="NCBI Taxonomy" id="1450148"/>
    <lineage>
        <taxon>Bacteria</taxon>
        <taxon>Bacillati</taxon>
        <taxon>Actinomycetota</taxon>
        <taxon>Actinomycetes</taxon>
        <taxon>Micromonosporales</taxon>
        <taxon>Micromonosporaceae</taxon>
        <taxon>Micromonospora</taxon>
    </lineage>
</organism>
<dbReference type="Gene3D" id="1.20.1250.20">
    <property type="entry name" value="MFS general substrate transporter like domains"/>
    <property type="match status" value="1"/>
</dbReference>
<keyword evidence="9" id="KW-1185">Reference proteome</keyword>
<evidence type="ECO:0000256" key="5">
    <source>
        <dbReference type="SAM" id="MobiDB-lite"/>
    </source>
</evidence>
<dbReference type="PANTHER" id="PTHR23534">
    <property type="entry name" value="MFS PERMEASE"/>
    <property type="match status" value="1"/>
</dbReference>
<proteinExistence type="predicted"/>
<dbReference type="AlphaFoldDB" id="A0A317JSA1"/>
<comment type="subcellular location">
    <subcellularLocation>
        <location evidence="1">Cell membrane</location>
        <topology evidence="1">Multi-pass membrane protein</topology>
    </subcellularLocation>
</comment>
<accession>A0A317JSA1</accession>
<evidence type="ECO:0000256" key="1">
    <source>
        <dbReference type="ARBA" id="ARBA00004651"/>
    </source>
</evidence>
<feature type="transmembrane region" description="Helical" evidence="6">
    <location>
        <begin position="342"/>
        <end position="361"/>
    </location>
</feature>